<dbReference type="Gene3D" id="2.60.120.920">
    <property type="match status" value="1"/>
</dbReference>
<dbReference type="PANTHER" id="PTHR24103">
    <property type="entry name" value="E3 UBIQUITIN-PROTEIN LIGASE TRIM"/>
    <property type="match status" value="1"/>
</dbReference>
<dbReference type="Gene3D" id="3.30.160.60">
    <property type="entry name" value="Classic Zinc Finger"/>
    <property type="match status" value="1"/>
</dbReference>
<evidence type="ECO:0000259" key="5">
    <source>
        <dbReference type="PROSITE" id="PS50089"/>
    </source>
</evidence>
<dbReference type="SUPFAM" id="SSF57845">
    <property type="entry name" value="B-box zinc-binding domain"/>
    <property type="match status" value="1"/>
</dbReference>
<dbReference type="RefSeq" id="XP_008590610.1">
    <property type="nucleotide sequence ID" value="XM_008592388.1"/>
</dbReference>
<evidence type="ECO:0000256" key="4">
    <source>
        <dbReference type="PROSITE-ProRule" id="PRU00024"/>
    </source>
</evidence>
<dbReference type="PROSITE" id="PS50119">
    <property type="entry name" value="ZF_BBOX"/>
    <property type="match status" value="1"/>
</dbReference>
<dbReference type="InterPro" id="IPR050143">
    <property type="entry name" value="TRIM/RBCC"/>
</dbReference>
<feature type="domain" description="RING-type" evidence="5">
    <location>
        <begin position="15"/>
        <end position="56"/>
    </location>
</feature>
<reference evidence="9" key="1">
    <citation type="submission" date="2025-08" db="UniProtKB">
        <authorList>
            <consortium name="RefSeq"/>
        </authorList>
    </citation>
    <scope>IDENTIFICATION</scope>
</reference>
<dbReference type="Proteomes" id="UP000694923">
    <property type="component" value="Unplaced"/>
</dbReference>
<organism evidence="8 9">
    <name type="scientific">Galeopterus variegatus</name>
    <name type="common">Malayan flying lemur</name>
    <name type="synonym">Cynocephalus variegatus</name>
    <dbReference type="NCBI Taxonomy" id="482537"/>
    <lineage>
        <taxon>Eukaryota</taxon>
        <taxon>Metazoa</taxon>
        <taxon>Chordata</taxon>
        <taxon>Craniata</taxon>
        <taxon>Vertebrata</taxon>
        <taxon>Euteleostomi</taxon>
        <taxon>Mammalia</taxon>
        <taxon>Eutheria</taxon>
        <taxon>Euarchontoglires</taxon>
        <taxon>Dermoptera</taxon>
        <taxon>Cynocephalidae</taxon>
        <taxon>Galeopterus</taxon>
    </lineage>
</organism>
<sequence>MDSDIPEAFQKELTCLVCMNYFIDPVTIGCGHSFCSPCLFLSWEEAQTPARCPMCREPSQQKDFRTDIRVKKMASLARQFLSSEEHMCGTHKETKKIFCEEDKNLLCVLCCHSQGHEAHRHCSIEGAAEEYREKLLKQMRSIWEKFQANKRNLNKERRLTNLWMDYVYLRRQMTRAEYRKLHPVLYREEKEYLESLKKEGQHILQQLKKSESKMVEKWRHLKEMYEELMKMCHKPDKELLQDLGDLLTRSESVQQHMPQPVNPELSVRPITGLIDRFDHFRVEIFFDNEITNHNISFFDDVRNLKFRHDHQDASLNSDRSNYFAAWGAQRFTSGKHYWELDVDNSWDWALGVCKDSWIRNTGKMLESGDTFLLLCVREDNHYTVLTTPPVIYHYIKKPLGRVGVFLDFESRSVSFVEVAKSSLIWNYPTGSLNFPVRPFFCTGHT</sequence>
<dbReference type="InterPro" id="IPR001841">
    <property type="entry name" value="Znf_RING"/>
</dbReference>
<evidence type="ECO:0000256" key="3">
    <source>
        <dbReference type="ARBA" id="ARBA00022833"/>
    </source>
</evidence>
<dbReference type="PROSITE" id="PS50188">
    <property type="entry name" value="B302_SPRY"/>
    <property type="match status" value="1"/>
</dbReference>
<dbReference type="InterPro" id="IPR013320">
    <property type="entry name" value="ConA-like_dom_sf"/>
</dbReference>
<dbReference type="InterPro" id="IPR001870">
    <property type="entry name" value="B30.2/SPRY"/>
</dbReference>
<dbReference type="GeneID" id="103607932"/>
<evidence type="ECO:0000313" key="9">
    <source>
        <dbReference type="RefSeq" id="XP_008590610.1"/>
    </source>
</evidence>
<keyword evidence="3" id="KW-0862">Zinc</keyword>
<gene>
    <name evidence="9" type="primary">LOC103607932</name>
</gene>
<dbReference type="Pfam" id="PF15227">
    <property type="entry name" value="zf-C3HC4_4"/>
    <property type="match status" value="1"/>
</dbReference>
<keyword evidence="2 4" id="KW-0863">Zinc-finger</keyword>
<proteinExistence type="predicted"/>
<dbReference type="InterPro" id="IPR043136">
    <property type="entry name" value="B30.2/SPRY_sf"/>
</dbReference>
<feature type="domain" description="B30.2/SPRY" evidence="7">
    <location>
        <begin position="263"/>
        <end position="445"/>
    </location>
</feature>
<dbReference type="CDD" id="cd19783">
    <property type="entry name" value="Bbox2_TRIM43-like"/>
    <property type="match status" value="1"/>
</dbReference>
<name>A0ABM0SCL9_GALVR</name>
<dbReference type="InterPro" id="IPR003879">
    <property type="entry name" value="Butyrophylin_SPRY"/>
</dbReference>
<evidence type="ECO:0000259" key="6">
    <source>
        <dbReference type="PROSITE" id="PS50119"/>
    </source>
</evidence>
<dbReference type="SMART" id="SM00184">
    <property type="entry name" value="RING"/>
    <property type="match status" value="1"/>
</dbReference>
<feature type="domain" description="B box-type" evidence="6">
    <location>
        <begin position="83"/>
        <end position="124"/>
    </location>
</feature>
<evidence type="ECO:0000256" key="1">
    <source>
        <dbReference type="ARBA" id="ARBA00022723"/>
    </source>
</evidence>
<evidence type="ECO:0000256" key="2">
    <source>
        <dbReference type="ARBA" id="ARBA00022771"/>
    </source>
</evidence>
<protein>
    <submittedName>
        <fullName evidence="9">Tripartite motif-containing protein 43-like</fullName>
    </submittedName>
</protein>
<dbReference type="PROSITE" id="PS50089">
    <property type="entry name" value="ZF_RING_2"/>
    <property type="match status" value="1"/>
</dbReference>
<dbReference type="PRINTS" id="PR01407">
    <property type="entry name" value="BUTYPHLNCDUF"/>
</dbReference>
<evidence type="ECO:0000313" key="8">
    <source>
        <dbReference type="Proteomes" id="UP000694923"/>
    </source>
</evidence>
<dbReference type="SUPFAM" id="SSF49899">
    <property type="entry name" value="Concanavalin A-like lectins/glucanases"/>
    <property type="match status" value="1"/>
</dbReference>
<dbReference type="InterPro" id="IPR000315">
    <property type="entry name" value="Znf_B-box"/>
</dbReference>
<keyword evidence="8" id="KW-1185">Reference proteome</keyword>
<keyword evidence="1" id="KW-0479">Metal-binding</keyword>
<dbReference type="InterPro" id="IPR003877">
    <property type="entry name" value="SPRY_dom"/>
</dbReference>
<dbReference type="PROSITE" id="PS00518">
    <property type="entry name" value="ZF_RING_1"/>
    <property type="match status" value="1"/>
</dbReference>
<dbReference type="Pfam" id="PF00622">
    <property type="entry name" value="SPRY"/>
    <property type="match status" value="1"/>
</dbReference>
<dbReference type="SUPFAM" id="SSF57850">
    <property type="entry name" value="RING/U-box"/>
    <property type="match status" value="1"/>
</dbReference>
<dbReference type="InterPro" id="IPR017907">
    <property type="entry name" value="Znf_RING_CS"/>
</dbReference>
<accession>A0ABM0SCL9</accession>
<evidence type="ECO:0000259" key="7">
    <source>
        <dbReference type="PROSITE" id="PS50188"/>
    </source>
</evidence>
<dbReference type="InterPro" id="IPR013083">
    <property type="entry name" value="Znf_RING/FYVE/PHD"/>
</dbReference>
<dbReference type="Gene3D" id="3.30.40.10">
    <property type="entry name" value="Zinc/RING finger domain, C3HC4 (zinc finger)"/>
    <property type="match status" value="1"/>
</dbReference>